<dbReference type="Proteomes" id="UP000026962">
    <property type="component" value="Chromosome 9"/>
</dbReference>
<evidence type="ECO:0000256" key="2">
    <source>
        <dbReference type="ARBA" id="ARBA00022989"/>
    </source>
</evidence>
<feature type="transmembrane region" description="Helical" evidence="4">
    <location>
        <begin position="142"/>
        <end position="159"/>
    </location>
</feature>
<dbReference type="GO" id="GO:0016020">
    <property type="term" value="C:membrane"/>
    <property type="evidence" value="ECO:0007669"/>
    <property type="project" value="InterPro"/>
</dbReference>
<evidence type="ECO:0000313" key="5">
    <source>
        <dbReference type="EnsemblPlants" id="OPUNC09G09440.1"/>
    </source>
</evidence>
<keyword evidence="6" id="KW-1185">Reference proteome</keyword>
<dbReference type="EnsemblPlants" id="OPUNC09G09440.1">
    <property type="protein sequence ID" value="OPUNC09G09440.1"/>
    <property type="gene ID" value="OPUNC09G09440"/>
</dbReference>
<dbReference type="InterPro" id="IPR030184">
    <property type="entry name" value="WAT1-related"/>
</dbReference>
<dbReference type="AlphaFoldDB" id="A0A0E0M1F1"/>
<dbReference type="GO" id="GO:0022857">
    <property type="term" value="F:transmembrane transporter activity"/>
    <property type="evidence" value="ECO:0007669"/>
    <property type="project" value="InterPro"/>
</dbReference>
<sequence>MVAAQCIHAAMALWAKAVFVRGVSPAIFVVYRQFIGSLVLVPIAIVANRATASQNLLYQGLVISGDGHGHFDTRDHVPDSSLSRLSFKIRQERINIRERGTIAKISGTIICVGGAMAMAFFKGPKLLNYTLDAWKIHSLFELSGYIFAGAFGSGVNFYLH</sequence>
<keyword evidence="2 4" id="KW-1133">Transmembrane helix</keyword>
<reference evidence="5" key="1">
    <citation type="submission" date="2015-04" db="UniProtKB">
        <authorList>
            <consortium name="EnsemblPlants"/>
        </authorList>
    </citation>
    <scope>IDENTIFICATION</scope>
</reference>
<keyword evidence="3 4" id="KW-0472">Membrane</keyword>
<reference evidence="5" key="2">
    <citation type="submission" date="2018-05" db="EMBL/GenBank/DDBJ databases">
        <title>OpunRS2 (Oryza punctata Reference Sequence Version 2).</title>
        <authorList>
            <person name="Zhang J."/>
            <person name="Kudrna D."/>
            <person name="Lee S."/>
            <person name="Talag J."/>
            <person name="Welchert J."/>
            <person name="Wing R.A."/>
        </authorList>
    </citation>
    <scope>NUCLEOTIDE SEQUENCE [LARGE SCALE GENOMIC DNA]</scope>
</reference>
<evidence type="ECO:0000256" key="1">
    <source>
        <dbReference type="ARBA" id="ARBA00022692"/>
    </source>
</evidence>
<accession>A0A0E0M1F1</accession>
<dbReference type="eggNOG" id="ENOG502QPWM">
    <property type="taxonomic scope" value="Eukaryota"/>
</dbReference>
<evidence type="ECO:0000256" key="4">
    <source>
        <dbReference type="SAM" id="Phobius"/>
    </source>
</evidence>
<keyword evidence="1 4" id="KW-0812">Transmembrane</keyword>
<dbReference type="Gramene" id="OPUNC09G09440.1">
    <property type="protein sequence ID" value="OPUNC09G09440.1"/>
    <property type="gene ID" value="OPUNC09G09440"/>
</dbReference>
<evidence type="ECO:0000313" key="6">
    <source>
        <dbReference type="Proteomes" id="UP000026962"/>
    </source>
</evidence>
<name>A0A0E0M1F1_ORYPU</name>
<proteinExistence type="predicted"/>
<protein>
    <recommendedName>
        <fullName evidence="7">WAT1-related protein</fullName>
    </recommendedName>
</protein>
<evidence type="ECO:0000256" key="3">
    <source>
        <dbReference type="ARBA" id="ARBA00023136"/>
    </source>
</evidence>
<dbReference type="STRING" id="4537.A0A0E0M1F1"/>
<organism evidence="5">
    <name type="scientific">Oryza punctata</name>
    <name type="common">Red rice</name>
    <dbReference type="NCBI Taxonomy" id="4537"/>
    <lineage>
        <taxon>Eukaryota</taxon>
        <taxon>Viridiplantae</taxon>
        <taxon>Streptophyta</taxon>
        <taxon>Embryophyta</taxon>
        <taxon>Tracheophyta</taxon>
        <taxon>Spermatophyta</taxon>
        <taxon>Magnoliopsida</taxon>
        <taxon>Liliopsida</taxon>
        <taxon>Poales</taxon>
        <taxon>Poaceae</taxon>
        <taxon>BOP clade</taxon>
        <taxon>Oryzoideae</taxon>
        <taxon>Oryzeae</taxon>
        <taxon>Oryzinae</taxon>
        <taxon>Oryza</taxon>
    </lineage>
</organism>
<feature type="transmembrane region" description="Helical" evidence="4">
    <location>
        <begin position="102"/>
        <end position="122"/>
    </location>
</feature>
<dbReference type="PANTHER" id="PTHR31218">
    <property type="entry name" value="WAT1-RELATED PROTEIN"/>
    <property type="match status" value="1"/>
</dbReference>
<dbReference type="HOGENOM" id="CLU_1655014_0_0_1"/>
<evidence type="ECO:0008006" key="7">
    <source>
        <dbReference type="Google" id="ProtNLM"/>
    </source>
</evidence>